<dbReference type="InterPro" id="IPR036457">
    <property type="entry name" value="PPM-type-like_dom_sf"/>
</dbReference>
<dbReference type="SMART" id="SM00331">
    <property type="entry name" value="PP2C_SIG"/>
    <property type="match status" value="1"/>
</dbReference>
<sequence length="194" mass="20425">MAVTIGYATRPLAGETVCGDSCGWWRSGERIVLAVADGLGHGPEAAYASEAALACIANNLSRTCEDLFADCDACLQDTRGVALAVAIIEPATGLMTVCTVGNIRVLLLCDSKDSRLDGGRGIVGAGYQNLVPETRVLAPGNVLAMFSDGLDQFPALREVFVEPGVSAKDQAQAILDHCAHNDDDASVLIYRHEF</sequence>
<protein>
    <submittedName>
        <fullName evidence="2">Stage II sporulation protein E</fullName>
    </submittedName>
</protein>
<accession>G3IWX1</accession>
<organism evidence="2 3">
    <name type="scientific">Methylobacter tundripaludum (strain ATCC BAA-1195 / DSM 17260 / SV96)</name>
    <dbReference type="NCBI Taxonomy" id="697282"/>
    <lineage>
        <taxon>Bacteria</taxon>
        <taxon>Pseudomonadati</taxon>
        <taxon>Pseudomonadota</taxon>
        <taxon>Gammaproteobacteria</taxon>
        <taxon>Methylococcales</taxon>
        <taxon>Methylococcaceae</taxon>
        <taxon>Methylobacter</taxon>
    </lineage>
</organism>
<keyword evidence="3" id="KW-1185">Reference proteome</keyword>
<dbReference type="InterPro" id="IPR001932">
    <property type="entry name" value="PPM-type_phosphatase-like_dom"/>
</dbReference>
<dbReference type="OrthoDB" id="479131at2"/>
<feature type="domain" description="PPM-type phosphatase" evidence="1">
    <location>
        <begin position="2"/>
        <end position="192"/>
    </location>
</feature>
<dbReference type="PANTHER" id="PTHR35801:SF1">
    <property type="entry name" value="PHOSPHOSERINE PHOSPHATASE RSBX"/>
    <property type="match status" value="1"/>
</dbReference>
<evidence type="ECO:0000313" key="3">
    <source>
        <dbReference type="Proteomes" id="UP000004664"/>
    </source>
</evidence>
<evidence type="ECO:0000313" key="2">
    <source>
        <dbReference type="EMBL" id="EGW23326.1"/>
    </source>
</evidence>
<dbReference type="EMBL" id="JH109152">
    <property type="protein sequence ID" value="EGW23326.1"/>
    <property type="molecule type" value="Genomic_DNA"/>
</dbReference>
<dbReference type="SUPFAM" id="SSF81606">
    <property type="entry name" value="PP2C-like"/>
    <property type="match status" value="1"/>
</dbReference>
<dbReference type="HOGENOM" id="CLU_112038_0_0_6"/>
<dbReference type="Gene3D" id="3.60.40.10">
    <property type="entry name" value="PPM-type phosphatase domain"/>
    <property type="match status" value="1"/>
</dbReference>
<dbReference type="STRING" id="697282.Mettu_2175"/>
<dbReference type="eggNOG" id="COG2208">
    <property type="taxonomic scope" value="Bacteria"/>
</dbReference>
<dbReference type="PANTHER" id="PTHR35801">
    <property type="entry name" value="PHOSPHOSERINE PHOSPHATASE RSBX"/>
    <property type="match status" value="1"/>
</dbReference>
<dbReference type="InterPro" id="IPR039248">
    <property type="entry name" value="Ptase_RsbX"/>
</dbReference>
<reference evidence="2 3" key="1">
    <citation type="submission" date="2011-06" db="EMBL/GenBank/DDBJ databases">
        <title>Genomic sequence of Methylobacter tundripaludum SV96.</title>
        <authorList>
            <consortium name="US DOE Joint Genome Institute"/>
            <person name="Lucas S."/>
            <person name="Han J."/>
            <person name="Lapidus A."/>
            <person name="Cheng J.-F."/>
            <person name="Goodwin L."/>
            <person name="Pitluck S."/>
            <person name="Held B."/>
            <person name="Detter J.C."/>
            <person name="Han C."/>
            <person name="Tapia R."/>
            <person name="Land M."/>
            <person name="Hauser L."/>
            <person name="Kyrpides N."/>
            <person name="Ivanova N."/>
            <person name="Ovchinnikova G."/>
            <person name="Pagani I."/>
            <person name="Klotz M.G."/>
            <person name="Dispirito A.A."/>
            <person name="Murrell J.C."/>
            <person name="Dunfield P."/>
            <person name="Kalyuzhnaya M.G."/>
            <person name="Svenning M."/>
            <person name="Trotsenko Y.A."/>
            <person name="Stein L.Y."/>
            <person name="Woyke T."/>
        </authorList>
    </citation>
    <scope>NUCLEOTIDE SEQUENCE [LARGE SCALE GENOMIC DNA]</scope>
    <source>
        <strain evidence="3">ATCC BAA-1195 / DSM 17260 / SV96</strain>
    </source>
</reference>
<name>G3IWX1_METTV</name>
<dbReference type="Proteomes" id="UP000004664">
    <property type="component" value="Unassembled WGS sequence"/>
</dbReference>
<dbReference type="AlphaFoldDB" id="G3IWX1"/>
<proteinExistence type="predicted"/>
<evidence type="ECO:0000259" key="1">
    <source>
        <dbReference type="SMART" id="SM00331"/>
    </source>
</evidence>
<gene>
    <name evidence="2" type="ORF">Mettu_2175</name>
</gene>
<dbReference type="RefSeq" id="WP_006891495.1">
    <property type="nucleotide sequence ID" value="NZ_JH109152.1"/>
</dbReference>
<dbReference type="Pfam" id="PF07228">
    <property type="entry name" value="SpoIIE"/>
    <property type="match status" value="1"/>
</dbReference>